<feature type="transmembrane region" description="Helical" evidence="1">
    <location>
        <begin position="98"/>
        <end position="120"/>
    </location>
</feature>
<reference evidence="2 3" key="1">
    <citation type="submission" date="2016-09" db="EMBL/GenBank/DDBJ databases">
        <title>Draft genome sequence for the type strain of Vulcanibacillus modesticaldus BR, a strictly anaerobic, moderately thermophilic, and nitrate-reducing bacterium from deep sea-hydrothermal vents of the Mid-Atlantic Ridge.</title>
        <authorList>
            <person name="Abin C.A."/>
            <person name="Hollibaugh J.T."/>
        </authorList>
    </citation>
    <scope>NUCLEOTIDE SEQUENCE [LARGE SCALE GENOMIC DNA]</scope>
    <source>
        <strain evidence="2 3">BR</strain>
    </source>
</reference>
<name>A0A1D2YRW3_9BACI</name>
<feature type="transmembrane region" description="Helical" evidence="1">
    <location>
        <begin position="207"/>
        <end position="230"/>
    </location>
</feature>
<keyword evidence="1" id="KW-0472">Membrane</keyword>
<dbReference type="AlphaFoldDB" id="A0A1D2YRW3"/>
<evidence type="ECO:0000256" key="1">
    <source>
        <dbReference type="SAM" id="Phobius"/>
    </source>
</evidence>
<evidence type="ECO:0008006" key="4">
    <source>
        <dbReference type="Google" id="ProtNLM"/>
    </source>
</evidence>
<keyword evidence="1" id="KW-0812">Transmembrane</keyword>
<protein>
    <recommendedName>
        <fullName evidence="4">UDP-N-acetylmuramyl pentapeptide phosphotransferase</fullName>
    </recommendedName>
</protein>
<keyword evidence="1" id="KW-1133">Transmembrane helix</keyword>
<sequence>MVWTTLLALIFLPLYKKFLFYIGSIQYNYQKKLIPVSFGLYILFVETIVLLMFDRDYNWSYMVAFFIITIVGTIDDFYGDPRIKGLSGHIRAFFAGKITTGLLKAIVGGWIALFLGFFIGQDIIESLTIFLLILLMINMINLFDLRPGRALKVFFLFYFGLSISTPFLFIGNLALISLSILLIVFYHDLRGKIMLGDSGANLIGLHLGLWYSLYLSLSWQWLMIIVLILLHVYTERHSLSDLIEKNKLLKKIDLWGR</sequence>
<feature type="transmembrane region" description="Helical" evidence="1">
    <location>
        <begin position="34"/>
        <end position="53"/>
    </location>
</feature>
<comment type="caution">
    <text evidence="2">The sequence shown here is derived from an EMBL/GenBank/DDBJ whole genome shotgun (WGS) entry which is preliminary data.</text>
</comment>
<accession>A0A1D2YRW3</accession>
<feature type="transmembrane region" description="Helical" evidence="1">
    <location>
        <begin position="6"/>
        <end position="22"/>
    </location>
</feature>
<organism evidence="2 3">
    <name type="scientific">Vulcanibacillus modesticaldus</name>
    <dbReference type="NCBI Taxonomy" id="337097"/>
    <lineage>
        <taxon>Bacteria</taxon>
        <taxon>Bacillati</taxon>
        <taxon>Bacillota</taxon>
        <taxon>Bacilli</taxon>
        <taxon>Bacillales</taxon>
        <taxon>Bacillaceae</taxon>
        <taxon>Vulcanibacillus</taxon>
    </lineage>
</organism>
<gene>
    <name evidence="2" type="ORF">BHF71_04905</name>
</gene>
<feature type="transmembrane region" description="Helical" evidence="1">
    <location>
        <begin position="155"/>
        <end position="187"/>
    </location>
</feature>
<dbReference type="EMBL" id="MIJF01000100">
    <property type="protein sequence ID" value="OEF95559.1"/>
    <property type="molecule type" value="Genomic_DNA"/>
</dbReference>
<feature type="transmembrane region" description="Helical" evidence="1">
    <location>
        <begin position="126"/>
        <end position="143"/>
    </location>
</feature>
<feature type="transmembrane region" description="Helical" evidence="1">
    <location>
        <begin position="59"/>
        <end position="78"/>
    </location>
</feature>
<keyword evidence="3" id="KW-1185">Reference proteome</keyword>
<evidence type="ECO:0000313" key="3">
    <source>
        <dbReference type="Proteomes" id="UP000243739"/>
    </source>
</evidence>
<evidence type="ECO:0000313" key="2">
    <source>
        <dbReference type="EMBL" id="OEF95559.1"/>
    </source>
</evidence>
<proteinExistence type="predicted"/>
<dbReference type="Proteomes" id="UP000243739">
    <property type="component" value="Unassembled WGS sequence"/>
</dbReference>
<dbReference type="STRING" id="337097.BHF71_04905"/>